<proteinExistence type="predicted"/>
<gene>
    <name evidence="1" type="ORF">COV29_00115</name>
</gene>
<protein>
    <submittedName>
        <fullName evidence="1">Uncharacterized protein</fullName>
    </submittedName>
</protein>
<dbReference type="Proteomes" id="UP000228496">
    <property type="component" value="Unassembled WGS sequence"/>
</dbReference>
<comment type="caution">
    <text evidence="1">The sequence shown here is derived from an EMBL/GenBank/DDBJ whole genome shotgun (WGS) entry which is preliminary data.</text>
</comment>
<sequence>MARKPEYGGKCKCGGDIWEVFVVQPPPSNPLDFVMGPGISDGYKCNKCGRKFELPQLELALDDLQELEKKLLKRQKQP</sequence>
<accession>A0A2J0Q8H1</accession>
<name>A0A2J0Q8H1_9BACT</name>
<organism evidence="1 2">
    <name type="scientific">Candidatus Yanofskybacteria bacterium CG10_big_fil_rev_8_21_14_0_10_36_16</name>
    <dbReference type="NCBI Taxonomy" id="1975096"/>
    <lineage>
        <taxon>Bacteria</taxon>
        <taxon>Candidatus Yanofskyibacteriota</taxon>
    </lineage>
</organism>
<evidence type="ECO:0000313" key="1">
    <source>
        <dbReference type="EMBL" id="PJE51551.1"/>
    </source>
</evidence>
<dbReference type="EMBL" id="PCXQ01000001">
    <property type="protein sequence ID" value="PJE51551.1"/>
    <property type="molecule type" value="Genomic_DNA"/>
</dbReference>
<reference evidence="1 2" key="1">
    <citation type="submission" date="2017-09" db="EMBL/GenBank/DDBJ databases">
        <title>Depth-based differentiation of microbial function through sediment-hosted aquifers and enrichment of novel symbionts in the deep terrestrial subsurface.</title>
        <authorList>
            <person name="Probst A.J."/>
            <person name="Ladd B."/>
            <person name="Jarett J.K."/>
            <person name="Geller-Mcgrath D.E."/>
            <person name="Sieber C.M."/>
            <person name="Emerson J.B."/>
            <person name="Anantharaman K."/>
            <person name="Thomas B.C."/>
            <person name="Malmstrom R."/>
            <person name="Stieglmeier M."/>
            <person name="Klingl A."/>
            <person name="Woyke T."/>
            <person name="Ryan C.M."/>
            <person name="Banfield J.F."/>
        </authorList>
    </citation>
    <scope>NUCLEOTIDE SEQUENCE [LARGE SCALE GENOMIC DNA]</scope>
    <source>
        <strain evidence="1">CG10_big_fil_rev_8_21_14_0_10_36_16</strain>
    </source>
</reference>
<evidence type="ECO:0000313" key="2">
    <source>
        <dbReference type="Proteomes" id="UP000228496"/>
    </source>
</evidence>
<dbReference type="AlphaFoldDB" id="A0A2J0Q8H1"/>